<evidence type="ECO:0000313" key="2">
    <source>
        <dbReference type="Proteomes" id="UP000663859"/>
    </source>
</evidence>
<reference evidence="1" key="1">
    <citation type="submission" date="2021-02" db="EMBL/GenBank/DDBJ databases">
        <authorList>
            <person name="Cremers G."/>
            <person name="Picone N."/>
        </authorList>
    </citation>
    <scope>NUCLEOTIDE SEQUENCE</scope>
    <source>
        <strain evidence="1">PQ17</strain>
    </source>
</reference>
<comment type="caution">
    <text evidence="1">The sequence shown here is derived from an EMBL/GenBank/DDBJ whole genome shotgun (WGS) entry which is preliminary data.</text>
</comment>
<sequence length="158" mass="17506">MCRRLSACMCTSLVAIATERCTGGGGSAVLPGREKGEEKELGQWEPAPGWSPKAFSRKCKKGRSLSCWRAYRWGRGVRSRGFGLREEVSQSWGLEEVLAGVRRERKARFVTAVAFGAVFFRSFQVCVARETRGRVLGELCGVRAKNLGEEGLCRARDE</sequence>
<dbReference type="EMBL" id="CAJNOB010000001">
    <property type="protein sequence ID" value="CAF0689875.1"/>
    <property type="molecule type" value="Genomic_DNA"/>
</dbReference>
<name>A0A8J2BIZ5_9BACT</name>
<accession>A0A8J2BIZ5</accession>
<evidence type="ECO:0000313" key="1">
    <source>
        <dbReference type="EMBL" id="CAF0689875.1"/>
    </source>
</evidence>
<dbReference type="AlphaFoldDB" id="A0A8J2BIZ5"/>
<organism evidence="1 2">
    <name type="scientific">Candidatus Methylacidithermus pantelleriae</name>
    <dbReference type="NCBI Taxonomy" id="2744239"/>
    <lineage>
        <taxon>Bacteria</taxon>
        <taxon>Pseudomonadati</taxon>
        <taxon>Verrucomicrobiota</taxon>
        <taxon>Methylacidiphilae</taxon>
        <taxon>Methylacidiphilales</taxon>
        <taxon>Methylacidiphilaceae</taxon>
        <taxon>Candidatus Methylacidithermus</taxon>
    </lineage>
</organism>
<gene>
    <name evidence="1" type="ORF">MPNT_10411</name>
</gene>
<proteinExistence type="predicted"/>
<dbReference type="Proteomes" id="UP000663859">
    <property type="component" value="Unassembled WGS sequence"/>
</dbReference>
<keyword evidence="2" id="KW-1185">Reference proteome</keyword>
<protein>
    <submittedName>
        <fullName evidence="1">Uncharacterized protein</fullName>
    </submittedName>
</protein>